<feature type="non-terminal residue" evidence="1">
    <location>
        <position position="87"/>
    </location>
</feature>
<accession>A0ABD5DXG4</accession>
<name>A0ABD5DXG4_ACIBA</name>
<reference evidence="1" key="1">
    <citation type="submission" date="2019-07" db="EMBL/GenBank/DDBJ databases">
        <title>Biological characteristics of mucoid Acinetobacter baumannii from a general hospital in China.</title>
        <authorList>
            <person name="Hua X."/>
            <person name="Yu Y."/>
        </authorList>
    </citation>
    <scope>NUCLEOTIDE SEQUENCE</scope>
    <source>
        <strain evidence="1">N8</strain>
    </source>
</reference>
<dbReference type="InterPro" id="IPR036163">
    <property type="entry name" value="HMA_dom_sf"/>
</dbReference>
<proteinExistence type="predicted"/>
<organism evidence="1">
    <name type="scientific">Acinetobacter baumannii</name>
    <dbReference type="NCBI Taxonomy" id="470"/>
    <lineage>
        <taxon>Bacteria</taxon>
        <taxon>Pseudomonadati</taxon>
        <taxon>Pseudomonadota</taxon>
        <taxon>Gammaproteobacteria</taxon>
        <taxon>Moraxellales</taxon>
        <taxon>Moraxellaceae</taxon>
        <taxon>Acinetobacter</taxon>
        <taxon>Acinetobacter calcoaceticus/baumannii complex</taxon>
    </lineage>
</organism>
<feature type="non-terminal residue" evidence="1">
    <location>
        <position position="1"/>
    </location>
</feature>
<dbReference type="EMBL" id="VMAF01001011">
    <property type="protein sequence ID" value="MDR8434071.1"/>
    <property type="molecule type" value="Genomic_DNA"/>
</dbReference>
<gene>
    <name evidence="1" type="ORF">FPK63_23840</name>
</gene>
<protein>
    <submittedName>
        <fullName evidence="1">Cation transporter</fullName>
    </submittedName>
</protein>
<dbReference type="AlphaFoldDB" id="A0ABD5DXG4"/>
<dbReference type="SUPFAM" id="SSF55008">
    <property type="entry name" value="HMA, heavy metal-associated domain"/>
    <property type="match status" value="1"/>
</dbReference>
<sequence length="87" mass="9569">HSGEVSEISKTLDGLGFGSKLDKTDAVEFQTDSNETSTFVIPKMDCSAEEQMVRMALTSMSEVKGLAFDLPNRKLKVFHNDGLNEIT</sequence>
<evidence type="ECO:0000313" key="1">
    <source>
        <dbReference type="EMBL" id="MDR8434071.1"/>
    </source>
</evidence>
<comment type="caution">
    <text evidence="1">The sequence shown here is derived from an EMBL/GenBank/DDBJ whole genome shotgun (WGS) entry which is preliminary data.</text>
</comment>